<accession>S3CE13</accession>
<dbReference type="HOGENOM" id="CLU_2469678_0_0_1"/>
<dbReference type="Proteomes" id="UP000016923">
    <property type="component" value="Unassembled WGS sequence"/>
</dbReference>
<evidence type="ECO:0000256" key="1">
    <source>
        <dbReference type="SAM" id="MobiDB-lite"/>
    </source>
</evidence>
<protein>
    <submittedName>
        <fullName evidence="2">Uncharacterized protein</fullName>
    </submittedName>
</protein>
<feature type="region of interest" description="Disordered" evidence="1">
    <location>
        <begin position="44"/>
        <end position="88"/>
    </location>
</feature>
<name>S3CE13_OPHP1</name>
<feature type="compositionally biased region" description="Basic and acidic residues" evidence="1">
    <location>
        <begin position="46"/>
        <end position="62"/>
    </location>
</feature>
<reference evidence="2 3" key="1">
    <citation type="journal article" date="2013" name="BMC Genomics">
        <title>The genome and transcriptome of the pine saprophyte Ophiostoma piceae, and a comparison with the bark beetle-associated pine pathogen Grosmannia clavigera.</title>
        <authorList>
            <person name="Haridas S."/>
            <person name="Wang Y."/>
            <person name="Lim L."/>
            <person name="Massoumi Alamouti S."/>
            <person name="Jackman S."/>
            <person name="Docking R."/>
            <person name="Robertson G."/>
            <person name="Birol I."/>
            <person name="Bohlmann J."/>
            <person name="Breuil C."/>
        </authorList>
    </citation>
    <scope>NUCLEOTIDE SEQUENCE [LARGE SCALE GENOMIC DNA]</scope>
    <source>
        <strain evidence="2 3">UAMH 11346</strain>
    </source>
</reference>
<keyword evidence="3" id="KW-1185">Reference proteome</keyword>
<dbReference type="VEuPathDB" id="FungiDB:F503_03645"/>
<evidence type="ECO:0000313" key="2">
    <source>
        <dbReference type="EMBL" id="EPE04583.1"/>
    </source>
</evidence>
<sequence>MIIPAKDARPLNICCVGKPVKSFQDHAMQDFCHIQDGADETVSIEDASRKQSRRDSFVDGRHYLPTAAPCGSDNRSVTAKDTQPEKAN</sequence>
<evidence type="ECO:0000313" key="3">
    <source>
        <dbReference type="Proteomes" id="UP000016923"/>
    </source>
</evidence>
<dbReference type="AlphaFoldDB" id="S3CE13"/>
<proteinExistence type="predicted"/>
<gene>
    <name evidence="2" type="ORF">F503_03645</name>
</gene>
<dbReference type="EMBL" id="KE148160">
    <property type="protein sequence ID" value="EPE04583.1"/>
    <property type="molecule type" value="Genomic_DNA"/>
</dbReference>
<organism evidence="2 3">
    <name type="scientific">Ophiostoma piceae (strain UAMH 11346)</name>
    <name type="common">Sap stain fungus</name>
    <dbReference type="NCBI Taxonomy" id="1262450"/>
    <lineage>
        <taxon>Eukaryota</taxon>
        <taxon>Fungi</taxon>
        <taxon>Dikarya</taxon>
        <taxon>Ascomycota</taxon>
        <taxon>Pezizomycotina</taxon>
        <taxon>Sordariomycetes</taxon>
        <taxon>Sordariomycetidae</taxon>
        <taxon>Ophiostomatales</taxon>
        <taxon>Ophiostomataceae</taxon>
        <taxon>Ophiostoma</taxon>
    </lineage>
</organism>